<name>A0A7C4BBC6_9CREN</name>
<dbReference type="GO" id="GO:0008810">
    <property type="term" value="F:cellulase activity"/>
    <property type="evidence" value="ECO:0007669"/>
    <property type="project" value="InterPro"/>
</dbReference>
<dbReference type="InterPro" id="IPR013320">
    <property type="entry name" value="ConA-like_dom_sf"/>
</dbReference>
<comment type="caution">
    <text evidence="2">The sequence shown here is derived from an EMBL/GenBank/DDBJ whole genome shotgun (WGS) entry which is preliminary data.</text>
</comment>
<evidence type="ECO:0000313" key="2">
    <source>
        <dbReference type="EMBL" id="HGI87179.1"/>
    </source>
</evidence>
<accession>A0A7C4BBC6</accession>
<dbReference type="Pfam" id="PF01670">
    <property type="entry name" value="Glyco_hydro_12"/>
    <property type="match status" value="1"/>
</dbReference>
<organism evidence="2">
    <name type="scientific">Ignisphaera aggregans</name>
    <dbReference type="NCBI Taxonomy" id="334771"/>
    <lineage>
        <taxon>Archaea</taxon>
        <taxon>Thermoproteota</taxon>
        <taxon>Thermoprotei</taxon>
        <taxon>Desulfurococcales</taxon>
        <taxon>Desulfurococcaceae</taxon>
        <taxon>Ignisphaera</taxon>
    </lineage>
</organism>
<dbReference type="GO" id="GO:0000272">
    <property type="term" value="P:polysaccharide catabolic process"/>
    <property type="evidence" value="ECO:0007669"/>
    <property type="project" value="InterPro"/>
</dbReference>
<evidence type="ECO:0000256" key="1">
    <source>
        <dbReference type="ARBA" id="ARBA00005519"/>
    </source>
</evidence>
<proteinExistence type="inferred from homology"/>
<reference evidence="2" key="1">
    <citation type="journal article" date="2020" name="mSystems">
        <title>Genome- and Community-Level Interaction Insights into Carbon Utilization and Element Cycling Functions of Hydrothermarchaeota in Hydrothermal Sediment.</title>
        <authorList>
            <person name="Zhou Z."/>
            <person name="Liu Y."/>
            <person name="Xu W."/>
            <person name="Pan J."/>
            <person name="Luo Z.H."/>
            <person name="Li M."/>
        </authorList>
    </citation>
    <scope>NUCLEOTIDE SEQUENCE [LARGE SCALE GENOMIC DNA]</scope>
    <source>
        <strain evidence="2">SpSt-732</strain>
    </source>
</reference>
<dbReference type="Gene3D" id="2.60.120.180">
    <property type="match status" value="1"/>
</dbReference>
<gene>
    <name evidence="2" type="ORF">ENV14_02095</name>
</gene>
<comment type="similarity">
    <text evidence="1">Belongs to the glycosyl hydrolase 12 (cellulase H) family.</text>
</comment>
<dbReference type="EMBL" id="DTFF01000018">
    <property type="protein sequence ID" value="HGI87179.1"/>
    <property type="molecule type" value="Genomic_DNA"/>
</dbReference>
<dbReference type="InterPro" id="IPR002594">
    <property type="entry name" value="GH12"/>
</dbReference>
<dbReference type="InterPro" id="IPR013319">
    <property type="entry name" value="GH11/12"/>
</dbReference>
<dbReference type="AlphaFoldDB" id="A0A7C4BBC6"/>
<sequence length="380" mass="42135">MNLRTAASILIAIAMLIIGFASGYAYTSRTAVTTPQTVTYTHTETSYRTVTSAIYGTVTSTLLYTATLQALSTTTKIEHTTITTAYMETVTQVETVTTTMTTTVAPQSQTVLRYPFESSARVDFNDDGSSDMVVEINPWSMRSAKGEQRIVIDISKKSIEVYVNLSDVNPPDWTNGYPEIIIGRKPWHSSYANGLGIPFPMKVREATPFTISFYICIKDLHPSMNFNIAADAWIVRESIAKSLGRAPGNGDLEIMVWLFNQNLNPAGGKVGEATIPIVLNGTVVEAQWEVWRMDSVPWGGWQYIAFKPKGWRHTCGYVAYNPIDFVKASANFATFDISEYYILGWEIGTEWGARTSNGVARFSWILKDFTAILGATVQKP</sequence>
<protein>
    <submittedName>
        <fullName evidence="2">Endoglucanase</fullName>
    </submittedName>
</protein>
<dbReference type="SUPFAM" id="SSF49899">
    <property type="entry name" value="Concanavalin A-like lectins/glucanases"/>
    <property type="match status" value="1"/>
</dbReference>